<dbReference type="InterPro" id="IPR003423">
    <property type="entry name" value="OMP_efflux"/>
</dbReference>
<gene>
    <name evidence="4" type="ORF">HNR46_000961</name>
</gene>
<reference evidence="4 5" key="1">
    <citation type="submission" date="2020-08" db="EMBL/GenBank/DDBJ databases">
        <title>Genomic Encyclopedia of Type Strains, Phase IV (KMG-IV): sequencing the most valuable type-strain genomes for metagenomic binning, comparative biology and taxonomic classification.</title>
        <authorList>
            <person name="Goeker M."/>
        </authorList>
    </citation>
    <scope>NUCLEOTIDE SEQUENCE [LARGE SCALE GENOMIC DNA]</scope>
    <source>
        <strain evidence="4 5">YC6886</strain>
    </source>
</reference>
<keyword evidence="2" id="KW-0564">Palmitate</keyword>
<dbReference type="SUPFAM" id="SSF56954">
    <property type="entry name" value="Outer membrane efflux proteins (OEP)"/>
    <property type="match status" value="1"/>
</dbReference>
<keyword evidence="2" id="KW-0472">Membrane</keyword>
<comment type="subcellular location">
    <subcellularLocation>
        <location evidence="2">Cell membrane</location>
        <topology evidence="2">Lipid-anchor</topology>
    </subcellularLocation>
</comment>
<dbReference type="GO" id="GO:0015562">
    <property type="term" value="F:efflux transmembrane transporter activity"/>
    <property type="evidence" value="ECO:0007669"/>
    <property type="project" value="InterPro"/>
</dbReference>
<dbReference type="Gene3D" id="2.20.200.10">
    <property type="entry name" value="Outer membrane efflux proteins (OEP)"/>
    <property type="match status" value="1"/>
</dbReference>
<comment type="similarity">
    <text evidence="1 2">Belongs to the outer membrane factor (OMF) (TC 1.B.17) family.</text>
</comment>
<proteinExistence type="inferred from homology"/>
<feature type="region of interest" description="Disordered" evidence="3">
    <location>
        <begin position="101"/>
        <end position="124"/>
    </location>
</feature>
<name>A0A840V0B3_9BACT</name>
<dbReference type="PANTHER" id="PTHR30203:SF33">
    <property type="entry name" value="BLR4455 PROTEIN"/>
    <property type="match status" value="1"/>
</dbReference>
<organism evidence="4 5">
    <name type="scientific">Haloferula luteola</name>
    <dbReference type="NCBI Taxonomy" id="595692"/>
    <lineage>
        <taxon>Bacteria</taxon>
        <taxon>Pseudomonadati</taxon>
        <taxon>Verrucomicrobiota</taxon>
        <taxon>Verrucomicrobiia</taxon>
        <taxon>Verrucomicrobiales</taxon>
        <taxon>Verrucomicrobiaceae</taxon>
        <taxon>Haloferula</taxon>
    </lineage>
</organism>
<dbReference type="RefSeq" id="WP_184016264.1">
    <property type="nucleotide sequence ID" value="NZ_JACHFD010000003.1"/>
</dbReference>
<keyword evidence="2 4" id="KW-0449">Lipoprotein</keyword>
<comment type="caution">
    <text evidence="4">The sequence shown here is derived from an EMBL/GenBank/DDBJ whole genome shotgun (WGS) entry which is preliminary data.</text>
</comment>
<keyword evidence="5" id="KW-1185">Reference proteome</keyword>
<protein>
    <submittedName>
        <fullName evidence="4">NodT family efflux transporter outer membrane factor (OMF) lipoprotein</fullName>
    </submittedName>
</protein>
<dbReference type="PANTHER" id="PTHR30203">
    <property type="entry name" value="OUTER MEMBRANE CATION EFFLUX PROTEIN"/>
    <property type="match status" value="1"/>
</dbReference>
<dbReference type="AlphaFoldDB" id="A0A840V0B3"/>
<evidence type="ECO:0000256" key="1">
    <source>
        <dbReference type="ARBA" id="ARBA00007613"/>
    </source>
</evidence>
<dbReference type="Pfam" id="PF02321">
    <property type="entry name" value="OEP"/>
    <property type="match status" value="2"/>
</dbReference>
<dbReference type="EMBL" id="JACHFD010000003">
    <property type="protein sequence ID" value="MBB5350733.1"/>
    <property type="molecule type" value="Genomic_DNA"/>
</dbReference>
<dbReference type="PROSITE" id="PS51257">
    <property type="entry name" value="PROKAR_LIPOPROTEIN"/>
    <property type="match status" value="1"/>
</dbReference>
<dbReference type="GO" id="GO:0005886">
    <property type="term" value="C:plasma membrane"/>
    <property type="evidence" value="ECO:0007669"/>
    <property type="project" value="UniProtKB-SubCell"/>
</dbReference>
<keyword evidence="2" id="KW-1134">Transmembrane beta strand</keyword>
<sequence length="461" mass="48440">MKLIALGIFPAFLWVGCAPGNFSLPTTGPLPAQWKHAGNFPTAQPSRDLSHWWKSFNDPTLTRLISEGLSNSPDIDSAVARVREARANRKATASSLFPTLSGSGSAGASFTEPRGSATTTSQSYSAGLSASWEADIYGKNRNNLIAAGANLGAADENLHSVQASLAAQIASAYVQLRSAEAGLDVLQRNIATQEETFQFVSWQTQAGETDAYEENQAKTSLEQAKASIPSVLQSIEQSRNALARLCGHAPGGIDGILGSSTRGVPVPAEKLAVGIPADTIRQRPDVRIAGYQLLASVAQTEATKADRFPSLGLSGSLGVNSLKASKIFDPNAVAGSIAAGLAGPIFDAGRIQANIEASTAATDQAIASYRSTVITGLSEVEDALIACKRSAERLSAIEKATVLARESDRLARISYQAGEIDFLSVLDSQRTLLGLEDSLLSTQSDRTNAYISLYQALGGGW</sequence>
<dbReference type="InterPro" id="IPR010131">
    <property type="entry name" value="MdtP/NodT-like"/>
</dbReference>
<dbReference type="NCBIfam" id="TIGR01845">
    <property type="entry name" value="outer_NodT"/>
    <property type="match status" value="1"/>
</dbReference>
<keyword evidence="2" id="KW-0812">Transmembrane</keyword>
<evidence type="ECO:0000256" key="2">
    <source>
        <dbReference type="RuleBase" id="RU362097"/>
    </source>
</evidence>
<evidence type="ECO:0000313" key="4">
    <source>
        <dbReference type="EMBL" id="MBB5350733.1"/>
    </source>
</evidence>
<evidence type="ECO:0000313" key="5">
    <source>
        <dbReference type="Proteomes" id="UP000557717"/>
    </source>
</evidence>
<dbReference type="Gene3D" id="1.20.1600.10">
    <property type="entry name" value="Outer membrane efflux proteins (OEP)"/>
    <property type="match status" value="1"/>
</dbReference>
<accession>A0A840V0B3</accession>
<dbReference type="Proteomes" id="UP000557717">
    <property type="component" value="Unassembled WGS sequence"/>
</dbReference>
<evidence type="ECO:0000256" key="3">
    <source>
        <dbReference type="SAM" id="MobiDB-lite"/>
    </source>
</evidence>